<dbReference type="PROSITE" id="PS50931">
    <property type="entry name" value="HTH_LYSR"/>
    <property type="match status" value="1"/>
</dbReference>
<dbReference type="RefSeq" id="WP_003983496.1">
    <property type="nucleotide sequence ID" value="NZ_CP043497.1"/>
</dbReference>
<dbReference type="InterPro" id="IPR036390">
    <property type="entry name" value="WH_DNA-bd_sf"/>
</dbReference>
<dbReference type="Pfam" id="PF00126">
    <property type="entry name" value="HTH_1"/>
    <property type="match status" value="1"/>
</dbReference>
<comment type="similarity">
    <text evidence="1">Belongs to the LysR transcriptional regulatory family.</text>
</comment>
<dbReference type="Pfam" id="PF03466">
    <property type="entry name" value="LysR_substrate"/>
    <property type="match status" value="1"/>
</dbReference>
<evidence type="ECO:0000256" key="1">
    <source>
        <dbReference type="ARBA" id="ARBA00009437"/>
    </source>
</evidence>
<feature type="domain" description="HTH lysR-type" evidence="6">
    <location>
        <begin position="1"/>
        <end position="58"/>
    </location>
</feature>
<evidence type="ECO:0000259" key="6">
    <source>
        <dbReference type="PROSITE" id="PS50931"/>
    </source>
</evidence>
<reference evidence="7 8" key="1">
    <citation type="submission" date="2022-03" db="EMBL/GenBank/DDBJ databases">
        <title>Complete genome of Streptomyces rimosus ssp. rimosus R7 (=ATCC 10970).</title>
        <authorList>
            <person name="Beganovic S."/>
            <person name="Ruckert C."/>
            <person name="Busche T."/>
            <person name="Kalinowski J."/>
            <person name="Wittmann C."/>
        </authorList>
    </citation>
    <scope>NUCLEOTIDE SEQUENCE [LARGE SCALE GENOMIC DNA]</scope>
    <source>
        <strain evidence="7 8">R7</strain>
    </source>
</reference>
<evidence type="ECO:0000313" key="7">
    <source>
        <dbReference type="EMBL" id="UNZ08212.1"/>
    </source>
</evidence>
<evidence type="ECO:0000256" key="5">
    <source>
        <dbReference type="SAM" id="MobiDB-lite"/>
    </source>
</evidence>
<keyword evidence="3" id="KW-0238">DNA-binding</keyword>
<dbReference type="PANTHER" id="PTHR30346:SF0">
    <property type="entry name" value="HCA OPERON TRANSCRIPTIONAL ACTIVATOR HCAR"/>
    <property type="match status" value="1"/>
</dbReference>
<keyword evidence="4" id="KW-0804">Transcription</keyword>
<proteinExistence type="inferred from homology"/>
<dbReference type="Proteomes" id="UP000829494">
    <property type="component" value="Chromosome"/>
</dbReference>
<dbReference type="InterPro" id="IPR005119">
    <property type="entry name" value="LysR_subst-bd"/>
</dbReference>
<organism evidence="7 8">
    <name type="scientific">Streptomyces rimosus subsp. rimosus</name>
    <dbReference type="NCBI Taxonomy" id="132474"/>
    <lineage>
        <taxon>Bacteria</taxon>
        <taxon>Bacillati</taxon>
        <taxon>Actinomycetota</taxon>
        <taxon>Actinomycetes</taxon>
        <taxon>Kitasatosporales</taxon>
        <taxon>Streptomycetaceae</taxon>
        <taxon>Streptomyces</taxon>
    </lineage>
</organism>
<dbReference type="GeneID" id="66852637"/>
<protein>
    <submittedName>
        <fullName evidence="7">HTH-type transcriptional regulator CatM</fullName>
    </submittedName>
</protein>
<gene>
    <name evidence="7" type="primary">catM1</name>
    <name evidence="7" type="ORF">SRIMR7_39265</name>
</gene>
<dbReference type="PRINTS" id="PR00039">
    <property type="entry name" value="HTHLYSR"/>
</dbReference>
<dbReference type="SUPFAM" id="SSF46785">
    <property type="entry name" value="Winged helix' DNA-binding domain"/>
    <property type="match status" value="1"/>
</dbReference>
<keyword evidence="2" id="KW-0805">Transcription regulation</keyword>
<dbReference type="Gene3D" id="1.10.10.10">
    <property type="entry name" value="Winged helix-like DNA-binding domain superfamily/Winged helix DNA-binding domain"/>
    <property type="match status" value="1"/>
</dbReference>
<evidence type="ECO:0000313" key="8">
    <source>
        <dbReference type="Proteomes" id="UP000829494"/>
    </source>
</evidence>
<name>A0ABY3ZD30_STRRM</name>
<feature type="region of interest" description="Disordered" evidence="5">
    <location>
        <begin position="296"/>
        <end position="315"/>
    </location>
</feature>
<evidence type="ECO:0000256" key="3">
    <source>
        <dbReference type="ARBA" id="ARBA00023125"/>
    </source>
</evidence>
<accession>A0ABY3ZD30</accession>
<dbReference type="Gene3D" id="3.40.190.290">
    <property type="match status" value="1"/>
</dbReference>
<dbReference type="EMBL" id="CP094298">
    <property type="protein sequence ID" value="UNZ08212.1"/>
    <property type="molecule type" value="Genomic_DNA"/>
</dbReference>
<sequence length="315" mass="34209">MDLHAVRTVVAVADSGQFREAAALLSITQQAVSKRIAALEKDLGVRLFDRTARGARLTIDGQAFLPHARELLRAEERAAASVRPGSRALRVDVIGRRLAPADLVRDFHRAYPDTALDVVTLFDADAALAAVRSGTIDASFRAVTAPARQLPDGIEAVRVHDEPVQLVTGPAHPLADARAVTPGGLAGHRIWMPGIVTGTEWAAYYDDLAAAFGFTIEVTGPDFGTEPLLDTIADSPRIATLVGAWTRFAWPAEHDLRRVPLHHPTPVYPHSLIWHRDNPHPALAALRDHLRGRYTAPAAQPGERGDEVWAPEWAE</sequence>
<evidence type="ECO:0000256" key="4">
    <source>
        <dbReference type="ARBA" id="ARBA00023163"/>
    </source>
</evidence>
<dbReference type="InterPro" id="IPR000847">
    <property type="entry name" value="LysR_HTH_N"/>
</dbReference>
<keyword evidence="8" id="KW-1185">Reference proteome</keyword>
<evidence type="ECO:0000256" key="2">
    <source>
        <dbReference type="ARBA" id="ARBA00023015"/>
    </source>
</evidence>
<dbReference type="PANTHER" id="PTHR30346">
    <property type="entry name" value="TRANSCRIPTIONAL DUAL REGULATOR HCAR-RELATED"/>
    <property type="match status" value="1"/>
</dbReference>
<dbReference type="SUPFAM" id="SSF53850">
    <property type="entry name" value="Periplasmic binding protein-like II"/>
    <property type="match status" value="1"/>
</dbReference>
<dbReference type="InterPro" id="IPR036388">
    <property type="entry name" value="WH-like_DNA-bd_sf"/>
</dbReference>